<dbReference type="InterPro" id="IPR036986">
    <property type="entry name" value="S4_RNA-bd_sf"/>
</dbReference>
<dbReference type="InterPro" id="IPR012677">
    <property type="entry name" value="Nucleotide-bd_a/b_plait_sf"/>
</dbReference>
<dbReference type="Pfam" id="PF01479">
    <property type="entry name" value="S4"/>
    <property type="match status" value="1"/>
</dbReference>
<evidence type="ECO:0000313" key="8">
    <source>
        <dbReference type="Proteomes" id="UP000476820"/>
    </source>
</evidence>
<dbReference type="Proteomes" id="UP000472355">
    <property type="component" value="Unassembled WGS sequence"/>
</dbReference>
<dbReference type="Gene3D" id="3.30.70.330">
    <property type="match status" value="1"/>
</dbReference>
<dbReference type="InterPro" id="IPR040591">
    <property type="entry name" value="RqcP2_RBD"/>
</dbReference>
<gene>
    <name evidence="3" type="ORF">EXM65_00390</name>
    <name evidence="4" type="ORF">FC774_02530</name>
    <name evidence="5" type="ORF">FDB51_00355</name>
</gene>
<comment type="caution">
    <text evidence="3">The sequence shown here is derived from an EMBL/GenBank/DDBJ whole genome shotgun (WGS) entry which is preliminary data.</text>
</comment>
<protein>
    <submittedName>
        <fullName evidence="3">RNA-binding protein</fullName>
    </submittedName>
</protein>
<evidence type="ECO:0000313" key="3">
    <source>
        <dbReference type="EMBL" id="NFA41061.1"/>
    </source>
</evidence>
<name>A0A0C2SBP9_CLOBO</name>
<organism evidence="3 6">
    <name type="scientific">Clostridium botulinum</name>
    <dbReference type="NCBI Taxonomy" id="1491"/>
    <lineage>
        <taxon>Bacteria</taxon>
        <taxon>Bacillati</taxon>
        <taxon>Bacillota</taxon>
        <taxon>Clostridia</taxon>
        <taxon>Eubacteriales</taxon>
        <taxon>Clostridiaceae</taxon>
        <taxon>Clostridium</taxon>
    </lineage>
</organism>
<dbReference type="GO" id="GO:0003723">
    <property type="term" value="F:RNA binding"/>
    <property type="evidence" value="ECO:0007669"/>
    <property type="project" value="UniProtKB-KW"/>
</dbReference>
<dbReference type="InterPro" id="IPR002942">
    <property type="entry name" value="S4_RNA-bd"/>
</dbReference>
<evidence type="ECO:0000313" key="6">
    <source>
        <dbReference type="Proteomes" id="UP000472355"/>
    </source>
</evidence>
<dbReference type="PROSITE" id="PS50889">
    <property type="entry name" value="S4"/>
    <property type="match status" value="1"/>
</dbReference>
<dbReference type="EMBL" id="SGKU01000001">
    <property type="protein sequence ID" value="NFA41061.1"/>
    <property type="molecule type" value="Genomic_DNA"/>
</dbReference>
<dbReference type="EMBL" id="SWOV01000004">
    <property type="protein sequence ID" value="NFF86783.1"/>
    <property type="molecule type" value="Genomic_DNA"/>
</dbReference>
<evidence type="ECO:0000313" key="5">
    <source>
        <dbReference type="EMBL" id="NFN33602.1"/>
    </source>
</evidence>
<evidence type="ECO:0000313" key="4">
    <source>
        <dbReference type="EMBL" id="NFF86783.1"/>
    </source>
</evidence>
<keyword evidence="1" id="KW-0694">RNA-binding</keyword>
<feature type="domain" description="RNA-binding S4" evidence="2">
    <location>
        <begin position="178"/>
        <end position="239"/>
    </location>
</feature>
<dbReference type="Gene3D" id="3.10.290.10">
    <property type="entry name" value="RNA-binding S4 domain"/>
    <property type="match status" value="1"/>
</dbReference>
<evidence type="ECO:0000256" key="1">
    <source>
        <dbReference type="PROSITE-ProRule" id="PRU00182"/>
    </source>
</evidence>
<dbReference type="SUPFAM" id="SSF55174">
    <property type="entry name" value="Alpha-L RNA-binding motif"/>
    <property type="match status" value="1"/>
</dbReference>
<reference evidence="3 6" key="1">
    <citation type="submission" date="2019-02" db="EMBL/GenBank/DDBJ databases">
        <title>Genome sequencing of Clostridium botulinum clinical isolates.</title>
        <authorList>
            <person name="Brunt J."/>
            <person name="Van Vliet A.H.M."/>
            <person name="Stringer S.C."/>
            <person name="Grant K.A."/>
            <person name="Carter A.C."/>
            <person name="Peck M.W."/>
        </authorList>
    </citation>
    <scope>NUCLEOTIDE SEQUENCE [LARGE SCALE GENOMIC DNA]</scope>
    <source>
        <strain evidence="3 6">H113700579</strain>
    </source>
</reference>
<dbReference type="AlphaFoldDB" id="A0A0C2SBP9"/>
<dbReference type="Proteomes" id="UP000476820">
    <property type="component" value="Unassembled WGS sequence"/>
</dbReference>
<dbReference type="RefSeq" id="WP_012450267.1">
    <property type="nucleotide sequence ID" value="NZ_CP010520.1"/>
</dbReference>
<reference evidence="7 8" key="2">
    <citation type="submission" date="2019-04" db="EMBL/GenBank/DDBJ databases">
        <title>Genome sequencing of Clostridium botulinum Groups I-IV and Clostridium butyricum.</title>
        <authorList>
            <person name="Brunt J."/>
            <person name="Van Vliet A.H.M."/>
            <person name="Stringer S.C."/>
            <person name="Carter A.T."/>
            <person name="Peck M.W."/>
        </authorList>
    </citation>
    <scope>NUCLEOTIDE SEQUENCE [LARGE SCALE GENOMIC DNA]</scope>
    <source>
        <strain evidence="4 8">1605</strain>
        <strain evidence="5 7">CB-K-33E</strain>
    </source>
</reference>
<dbReference type="EMBL" id="SWVK01000001">
    <property type="protein sequence ID" value="NFN33602.1"/>
    <property type="molecule type" value="Genomic_DNA"/>
</dbReference>
<proteinExistence type="predicted"/>
<dbReference type="SMART" id="SM00363">
    <property type="entry name" value="S4"/>
    <property type="match status" value="1"/>
</dbReference>
<dbReference type="Proteomes" id="UP000473681">
    <property type="component" value="Unassembled WGS sequence"/>
</dbReference>
<accession>A0A0C2SBP9</accession>
<sequence>MKEKIINYFSEEDKIEALNLYEKYVLAVDKDIPVFGNDFYSPKTWKWFKENCETSEFKVTCEGIFKDSERKMISFNNIYDIPFPIKLLKVQGKSKFSNLEHKDFLGGILSLGIERNKIGDLIVEDNVCYLPIHEDIFKFLLSNVDKIGRTPCSIAEIQNEGDFPKIKFKEDVILISSLRIDGIVSKISKLSRSKAQMLIDQGQVLIDYNKIKDKSYEVKVDERIVIRGIGKFIVGEVIGSSKSGKYKLIIKKYT</sequence>
<dbReference type="Pfam" id="PF17774">
    <property type="entry name" value="YlmH_RBD"/>
    <property type="match status" value="1"/>
</dbReference>
<evidence type="ECO:0000313" key="7">
    <source>
        <dbReference type="Proteomes" id="UP000473681"/>
    </source>
</evidence>
<evidence type="ECO:0000259" key="2">
    <source>
        <dbReference type="SMART" id="SM00363"/>
    </source>
</evidence>
<dbReference type="OrthoDB" id="9812787at2"/>
<dbReference type="CDD" id="cd00165">
    <property type="entry name" value="S4"/>
    <property type="match status" value="1"/>
</dbReference>